<feature type="domain" description="FAD/NAD(P)-binding" evidence="5">
    <location>
        <begin position="3"/>
        <end position="311"/>
    </location>
</feature>
<keyword evidence="7" id="KW-1185">Reference proteome</keyword>
<dbReference type="InterPro" id="IPR036188">
    <property type="entry name" value="FAD/NAD-bd_sf"/>
</dbReference>
<dbReference type="Pfam" id="PF07992">
    <property type="entry name" value="Pyr_redox_2"/>
    <property type="match status" value="1"/>
</dbReference>
<gene>
    <name evidence="6" type="ORF">Poli38472_003475</name>
</gene>
<dbReference type="GO" id="GO:0050660">
    <property type="term" value="F:flavin adenine dinucleotide binding"/>
    <property type="evidence" value="ECO:0007669"/>
    <property type="project" value="TreeGrafter"/>
</dbReference>
<comment type="caution">
    <text evidence="6">The sequence shown here is derived from an EMBL/GenBank/DDBJ whole genome shotgun (WGS) entry which is preliminary data.</text>
</comment>
<dbReference type="Proteomes" id="UP000794436">
    <property type="component" value="Unassembled WGS sequence"/>
</dbReference>
<dbReference type="PANTHER" id="PTHR43735">
    <property type="entry name" value="APOPTOSIS-INDUCING FACTOR 1"/>
    <property type="match status" value="1"/>
</dbReference>
<evidence type="ECO:0000256" key="2">
    <source>
        <dbReference type="ARBA" id="ARBA00022630"/>
    </source>
</evidence>
<evidence type="ECO:0000313" key="6">
    <source>
        <dbReference type="EMBL" id="TMW57550.1"/>
    </source>
</evidence>
<dbReference type="Gene3D" id="3.50.50.100">
    <property type="match status" value="1"/>
</dbReference>
<dbReference type="EMBL" id="SPLM01000144">
    <property type="protein sequence ID" value="TMW57550.1"/>
    <property type="molecule type" value="Genomic_DNA"/>
</dbReference>
<dbReference type="PRINTS" id="PR00411">
    <property type="entry name" value="PNDRDTASEI"/>
</dbReference>
<keyword evidence="3" id="KW-0274">FAD</keyword>
<evidence type="ECO:0000313" key="7">
    <source>
        <dbReference type="Proteomes" id="UP000794436"/>
    </source>
</evidence>
<proteinExistence type="inferred from homology"/>
<protein>
    <recommendedName>
        <fullName evidence="5">FAD/NAD(P)-binding domain-containing protein</fullName>
    </recommendedName>
</protein>
<dbReference type="AlphaFoldDB" id="A0A8K1C6W2"/>
<reference evidence="6" key="1">
    <citation type="submission" date="2019-03" db="EMBL/GenBank/DDBJ databases">
        <title>Long read genome sequence of the mycoparasitic Pythium oligandrum ATCC 38472 isolated from sugarbeet rhizosphere.</title>
        <authorList>
            <person name="Gaulin E."/>
        </authorList>
    </citation>
    <scope>NUCLEOTIDE SEQUENCE</scope>
    <source>
        <strain evidence="6">ATCC 38472_TT</strain>
    </source>
</reference>
<dbReference type="GO" id="GO:0005737">
    <property type="term" value="C:cytoplasm"/>
    <property type="evidence" value="ECO:0007669"/>
    <property type="project" value="TreeGrafter"/>
</dbReference>
<dbReference type="InterPro" id="IPR023753">
    <property type="entry name" value="FAD/NAD-binding_dom"/>
</dbReference>
<dbReference type="SUPFAM" id="SSF51905">
    <property type="entry name" value="FAD/NAD(P)-binding domain"/>
    <property type="match status" value="1"/>
</dbReference>
<organism evidence="6 7">
    <name type="scientific">Pythium oligandrum</name>
    <name type="common">Mycoparasitic fungus</name>
    <dbReference type="NCBI Taxonomy" id="41045"/>
    <lineage>
        <taxon>Eukaryota</taxon>
        <taxon>Sar</taxon>
        <taxon>Stramenopiles</taxon>
        <taxon>Oomycota</taxon>
        <taxon>Peronosporomycetes</taxon>
        <taxon>Pythiales</taxon>
        <taxon>Pythiaceae</taxon>
        <taxon>Pythium</taxon>
    </lineage>
</organism>
<dbReference type="GO" id="GO:0004174">
    <property type="term" value="F:electron-transferring-flavoprotein dehydrogenase activity"/>
    <property type="evidence" value="ECO:0007669"/>
    <property type="project" value="TreeGrafter"/>
</dbReference>
<comment type="similarity">
    <text evidence="1">Belongs to the FAD-dependent oxidoreductase family.</text>
</comment>
<dbReference type="PRINTS" id="PR00368">
    <property type="entry name" value="FADPNR"/>
</dbReference>
<evidence type="ECO:0000256" key="1">
    <source>
        <dbReference type="ARBA" id="ARBA00006442"/>
    </source>
</evidence>
<name>A0A8K1C6W2_PYTOL</name>
<keyword evidence="4" id="KW-0560">Oxidoreductase</keyword>
<dbReference type="OrthoDB" id="202203at2759"/>
<keyword evidence="2" id="KW-0285">Flavoprotein</keyword>
<evidence type="ECO:0000259" key="5">
    <source>
        <dbReference type="Pfam" id="PF07992"/>
    </source>
</evidence>
<accession>A0A8K1C6W2</accession>
<sequence>MKRILIVGAGFGGLGVAKALASTLRASDETEVVLLEKSKYFYHAIGAPRGYVDAEYTNKLFIPYDKAIPGTSVNWIRAVVTAIKAETNEIEYQAINEDDQPATKTETLSFDYLVLATGSSYTVPIKEDPHNFAPDFTKQQLTQVQKQITNAESILIVGGGGVGCEVAGEIASYFPDKKITLLHSRDRLCSSNNLTHKFHEYAMYSLDKLNVNVVLGERLMHRLTANTFERRVLTTDKSTAIESDVQLLCGGYHPLSEMVAAMDASLVDDTGSVRVNASLQLDDSKYSHIFAVGDVTNHPTPKSAGAAYHHGQFVAKELVALVRNKEHKVTRVFPSRTTEGMSLSLGPNGGVTQLPVFSGIVFGDMLTRFFKSGDLYASRMWRMLNAQAPER</sequence>
<dbReference type="PANTHER" id="PTHR43735:SF3">
    <property type="entry name" value="FERROPTOSIS SUPPRESSOR PROTEIN 1"/>
    <property type="match status" value="1"/>
</dbReference>
<evidence type="ECO:0000256" key="3">
    <source>
        <dbReference type="ARBA" id="ARBA00022827"/>
    </source>
</evidence>
<evidence type="ECO:0000256" key="4">
    <source>
        <dbReference type="ARBA" id="ARBA00023002"/>
    </source>
</evidence>